<dbReference type="PANTHER" id="PTHR13847:SF284">
    <property type="entry name" value="FAD DEPENDENT OXIDOREDUCTASE DOMAIN-CONTAINING PROTEIN"/>
    <property type="match status" value="1"/>
</dbReference>
<evidence type="ECO:0000313" key="3">
    <source>
        <dbReference type="Proteomes" id="UP001590950"/>
    </source>
</evidence>
<dbReference type="Gene3D" id="3.50.50.60">
    <property type="entry name" value="FAD/NAD(P)-binding domain"/>
    <property type="match status" value="1"/>
</dbReference>
<dbReference type="Proteomes" id="UP001590950">
    <property type="component" value="Unassembled WGS sequence"/>
</dbReference>
<organism evidence="2 3">
    <name type="scientific">Stereocaulon virgatum</name>
    <dbReference type="NCBI Taxonomy" id="373712"/>
    <lineage>
        <taxon>Eukaryota</taxon>
        <taxon>Fungi</taxon>
        <taxon>Dikarya</taxon>
        <taxon>Ascomycota</taxon>
        <taxon>Pezizomycotina</taxon>
        <taxon>Lecanoromycetes</taxon>
        <taxon>OSLEUM clade</taxon>
        <taxon>Lecanoromycetidae</taxon>
        <taxon>Lecanorales</taxon>
        <taxon>Lecanorineae</taxon>
        <taxon>Stereocaulaceae</taxon>
        <taxon>Stereocaulon</taxon>
    </lineage>
</organism>
<evidence type="ECO:0000313" key="2">
    <source>
        <dbReference type="EMBL" id="KAL2043360.1"/>
    </source>
</evidence>
<protein>
    <recommendedName>
        <fullName evidence="1">FAD dependent oxidoreductase domain-containing protein</fullName>
    </recommendedName>
</protein>
<gene>
    <name evidence="2" type="ORF">N7G274_003666</name>
</gene>
<comment type="caution">
    <text evidence="2">The sequence shown here is derived from an EMBL/GenBank/DDBJ whole genome shotgun (WGS) entry which is preliminary data.</text>
</comment>
<dbReference type="Gene3D" id="3.30.9.10">
    <property type="entry name" value="D-Amino Acid Oxidase, subunit A, domain 2"/>
    <property type="match status" value="1"/>
</dbReference>
<dbReference type="PANTHER" id="PTHR13847">
    <property type="entry name" value="SARCOSINE DEHYDROGENASE-RELATED"/>
    <property type="match status" value="1"/>
</dbReference>
<proteinExistence type="predicted"/>
<dbReference type="SUPFAM" id="SSF51905">
    <property type="entry name" value="FAD/NAD(P)-binding domain"/>
    <property type="match status" value="1"/>
</dbReference>
<reference evidence="2 3" key="1">
    <citation type="submission" date="2024-09" db="EMBL/GenBank/DDBJ databases">
        <title>Rethinking Asexuality: The Enigmatic Case of Functional Sexual Genes in Lepraria (Stereocaulaceae).</title>
        <authorList>
            <person name="Doellman M."/>
            <person name="Sun Y."/>
            <person name="Barcenas-Pena A."/>
            <person name="Lumbsch H.T."/>
            <person name="Grewe F."/>
        </authorList>
    </citation>
    <scope>NUCLEOTIDE SEQUENCE [LARGE SCALE GENOMIC DNA]</scope>
    <source>
        <strain evidence="2 3">Mercado 3170</strain>
    </source>
</reference>
<dbReference type="Pfam" id="PF01266">
    <property type="entry name" value="DAO"/>
    <property type="match status" value="1"/>
</dbReference>
<feature type="domain" description="FAD dependent oxidoreductase" evidence="1">
    <location>
        <begin position="178"/>
        <end position="562"/>
    </location>
</feature>
<dbReference type="EMBL" id="JBEFKJ010000011">
    <property type="protein sequence ID" value="KAL2043360.1"/>
    <property type="molecule type" value="Genomic_DNA"/>
</dbReference>
<keyword evidence="3" id="KW-1185">Reference proteome</keyword>
<dbReference type="InterPro" id="IPR006076">
    <property type="entry name" value="FAD-dep_OxRdtase"/>
</dbReference>
<dbReference type="InterPro" id="IPR036188">
    <property type="entry name" value="FAD/NAD-bd_sf"/>
</dbReference>
<sequence>MMESTEAVAIVYSEYFSYHKHTSLFRAANLFEEMIWTLLCTSPSLEVISRGDVQKSCSETREPLKKIELCENRSLIRKEKVREVGLSQHTSRCNPASRWEATAHQVILAIAPPSRVLDVIFLSTFFLFEHCNISAAMEERASIPPGLPRSNPTVSYWQDPPSHLANHRTTIDLPKTTDILIIGSGITGSSIAYNILNQPSPPSVLLLEARTTCSGATGRNGGHTKCASYREFLDNIRDLGEEEAAKITRLQYNTMRAIHAFARDHRIQCDSWQGDTVDVFYDQGQLDKARKAVAEIKRVLGEKDPAARYIFYDAEETERKLLLQGSLGSLQYEAGSLSAYKFVTGLLDLALEQGLNLQSETPVLKIAKIEDGQGGWIVQTPRGVARAQKLILATNGYTAHLYRPLQGVIVPLRGHMTAQRPGSGLPKEGLDRTYSFIYDSNYEYMIPRPQGSKFAGDIMIGGGAAKAPNEGLLEWGETDDTIIDDFIRNYLEDCTKMYFGTNWGEDDPEGRLRKAWTGVMGYSADGFPLTGQVPNEDELYLAASFQGNGMVLCFEVARALVAMVNEEDEQELNRWFPKAFRMASERTKHKFRGKLHSKVAPMDSELKSQG</sequence>
<accession>A0ABR4ACZ1</accession>
<evidence type="ECO:0000259" key="1">
    <source>
        <dbReference type="Pfam" id="PF01266"/>
    </source>
</evidence>
<name>A0ABR4ACZ1_9LECA</name>